<evidence type="ECO:0000256" key="2">
    <source>
        <dbReference type="ARBA" id="ARBA00023015"/>
    </source>
</evidence>
<dbReference type="InterPro" id="IPR013325">
    <property type="entry name" value="RNA_pol_sigma_r2"/>
</dbReference>
<dbReference type="EMBL" id="BAABZQ010000001">
    <property type="protein sequence ID" value="GAA6497627.1"/>
    <property type="molecule type" value="Genomic_DNA"/>
</dbReference>
<keyword evidence="9" id="KW-1185">Reference proteome</keyword>
<reference evidence="8 9" key="1">
    <citation type="submission" date="2024-04" db="EMBL/GenBank/DDBJ databases">
        <title>Defined microbial consortia suppress multidrug-resistant proinflammatory Enterobacteriaceae via ecological control.</title>
        <authorList>
            <person name="Furuichi M."/>
            <person name="Kawaguchi T."/>
            <person name="Pust M."/>
            <person name="Yasuma K."/>
            <person name="Plichta D."/>
            <person name="Hasegawa N."/>
            <person name="Ohya T."/>
            <person name="Bhattarai S."/>
            <person name="Sasajima S."/>
            <person name="Aoto Y."/>
            <person name="Tuganbaev T."/>
            <person name="Yaginuma M."/>
            <person name="Ueda M."/>
            <person name="Okahashi N."/>
            <person name="Amafuji K."/>
            <person name="Kiridooshi Y."/>
            <person name="Sugita K."/>
            <person name="Strazar M."/>
            <person name="Skelly A."/>
            <person name="Suda W."/>
            <person name="Hattori M."/>
            <person name="Nakamoto N."/>
            <person name="Caballero S."/>
            <person name="Norman J."/>
            <person name="Olle B."/>
            <person name="Tanoue T."/>
            <person name="Arita M."/>
            <person name="Bucci V."/>
            <person name="Atarashi K."/>
            <person name="Xavier R."/>
            <person name="Honda K."/>
        </authorList>
    </citation>
    <scope>NUCLEOTIDE SEQUENCE [LARGE SCALE GENOMIC DNA]</scope>
    <source>
        <strain evidence="9">k34-0107-D12</strain>
    </source>
</reference>
<dbReference type="Gene3D" id="1.10.10.10">
    <property type="entry name" value="Winged helix-like DNA-binding domain superfamily/Winged helix DNA-binding domain"/>
    <property type="match status" value="1"/>
</dbReference>
<accession>A0ABQ0BM84</accession>
<dbReference type="Pfam" id="PF08281">
    <property type="entry name" value="Sigma70_r4_2"/>
    <property type="match status" value="1"/>
</dbReference>
<keyword evidence="2" id="KW-0805">Transcription regulation</keyword>
<dbReference type="InterPro" id="IPR007627">
    <property type="entry name" value="RNA_pol_sigma70_r2"/>
</dbReference>
<name>A0ABQ0BM84_9FIRM</name>
<dbReference type="PANTHER" id="PTHR43133">
    <property type="entry name" value="RNA POLYMERASE ECF-TYPE SIGMA FACTO"/>
    <property type="match status" value="1"/>
</dbReference>
<evidence type="ECO:0000256" key="1">
    <source>
        <dbReference type="ARBA" id="ARBA00010641"/>
    </source>
</evidence>
<evidence type="ECO:0000259" key="7">
    <source>
        <dbReference type="Pfam" id="PF08281"/>
    </source>
</evidence>
<evidence type="ECO:0000256" key="3">
    <source>
        <dbReference type="ARBA" id="ARBA00023082"/>
    </source>
</evidence>
<evidence type="ECO:0000256" key="5">
    <source>
        <dbReference type="ARBA" id="ARBA00023163"/>
    </source>
</evidence>
<keyword evidence="4" id="KW-0238">DNA-binding</keyword>
<keyword evidence="5" id="KW-0804">Transcription</keyword>
<dbReference type="Pfam" id="PF04542">
    <property type="entry name" value="Sigma70_r2"/>
    <property type="match status" value="1"/>
</dbReference>
<proteinExistence type="inferred from homology"/>
<dbReference type="InterPro" id="IPR013249">
    <property type="entry name" value="RNA_pol_sigma70_r4_t2"/>
</dbReference>
<dbReference type="SUPFAM" id="SSF88659">
    <property type="entry name" value="Sigma3 and sigma4 domains of RNA polymerase sigma factors"/>
    <property type="match status" value="1"/>
</dbReference>
<sequence>MQSIEEIYEMYSKKVFLFLLSKTNNEHLAEELTQETFFQAVQCIDRFKGNSSILTWLCGIAKNVWLKYVRKHQEVLSIEDDILEIEDKKDINVQWEQKEILQLIHDLNEPVREVMYLRLISNLSFAEIGEIIGKTENWTRVTFFRGKQKIVKEILKDE</sequence>
<comment type="caution">
    <text evidence="8">The sequence shown here is derived from an EMBL/GenBank/DDBJ whole genome shotgun (WGS) entry which is preliminary data.</text>
</comment>
<dbReference type="InterPro" id="IPR036388">
    <property type="entry name" value="WH-like_DNA-bd_sf"/>
</dbReference>
<dbReference type="PANTHER" id="PTHR43133:SF8">
    <property type="entry name" value="RNA POLYMERASE SIGMA FACTOR HI_1459-RELATED"/>
    <property type="match status" value="1"/>
</dbReference>
<dbReference type="Proteomes" id="UP001600941">
    <property type="component" value="Unassembled WGS sequence"/>
</dbReference>
<evidence type="ECO:0000256" key="4">
    <source>
        <dbReference type="ARBA" id="ARBA00023125"/>
    </source>
</evidence>
<evidence type="ECO:0000313" key="8">
    <source>
        <dbReference type="EMBL" id="GAA6497627.1"/>
    </source>
</evidence>
<protein>
    <submittedName>
        <fullName evidence="8">RNA polymerase sigma factor</fullName>
    </submittedName>
</protein>
<dbReference type="NCBIfam" id="TIGR02937">
    <property type="entry name" value="sigma70-ECF"/>
    <property type="match status" value="1"/>
</dbReference>
<evidence type="ECO:0000259" key="6">
    <source>
        <dbReference type="Pfam" id="PF04542"/>
    </source>
</evidence>
<dbReference type="SUPFAM" id="SSF88946">
    <property type="entry name" value="Sigma2 domain of RNA polymerase sigma factors"/>
    <property type="match status" value="1"/>
</dbReference>
<gene>
    <name evidence="8" type="ORF">K340107D12_04430</name>
</gene>
<organism evidence="8 9">
    <name type="scientific">Blautia parvula</name>
    <dbReference type="NCBI Taxonomy" id="2877527"/>
    <lineage>
        <taxon>Bacteria</taxon>
        <taxon>Bacillati</taxon>
        <taxon>Bacillota</taxon>
        <taxon>Clostridia</taxon>
        <taxon>Lachnospirales</taxon>
        <taxon>Lachnospiraceae</taxon>
        <taxon>Blautia</taxon>
    </lineage>
</organism>
<comment type="similarity">
    <text evidence="1">Belongs to the sigma-70 factor family. ECF subfamily.</text>
</comment>
<dbReference type="InterPro" id="IPR039425">
    <property type="entry name" value="RNA_pol_sigma-70-like"/>
</dbReference>
<dbReference type="Gene3D" id="1.10.1740.10">
    <property type="match status" value="1"/>
</dbReference>
<keyword evidence="3" id="KW-0731">Sigma factor</keyword>
<evidence type="ECO:0000313" key="9">
    <source>
        <dbReference type="Proteomes" id="UP001600941"/>
    </source>
</evidence>
<feature type="domain" description="RNA polymerase sigma-70 region 2" evidence="6">
    <location>
        <begin position="7"/>
        <end position="73"/>
    </location>
</feature>
<dbReference type="InterPro" id="IPR013324">
    <property type="entry name" value="RNA_pol_sigma_r3/r4-like"/>
</dbReference>
<feature type="domain" description="RNA polymerase sigma factor 70 region 4 type 2" evidence="7">
    <location>
        <begin position="98"/>
        <end position="150"/>
    </location>
</feature>
<dbReference type="InterPro" id="IPR014284">
    <property type="entry name" value="RNA_pol_sigma-70_dom"/>
</dbReference>